<evidence type="ECO:0000313" key="3">
    <source>
        <dbReference type="Proteomes" id="UP000321805"/>
    </source>
</evidence>
<dbReference type="EMBL" id="CP042430">
    <property type="protein sequence ID" value="QEC49167.1"/>
    <property type="molecule type" value="Genomic_DNA"/>
</dbReference>
<accession>A0A5B8U884</accession>
<organism evidence="2 3">
    <name type="scientific">Baekduia soli</name>
    <dbReference type="NCBI Taxonomy" id="496014"/>
    <lineage>
        <taxon>Bacteria</taxon>
        <taxon>Bacillati</taxon>
        <taxon>Actinomycetota</taxon>
        <taxon>Thermoleophilia</taxon>
        <taxon>Solirubrobacterales</taxon>
        <taxon>Baekduiaceae</taxon>
        <taxon>Baekduia</taxon>
    </lineage>
</organism>
<dbReference type="AlphaFoldDB" id="A0A5B8U884"/>
<sequence>MTVHGGQLRLSTPGHGAVLDLTEGVRAVVARSRVRTGIAVVFVGGATAAVTTLEYEPGAVADLRALLDRLLPPGAGYEHDALNGDTNGHAHARAALIGPSETVPLVGGELALGTWQQIVLCDFDDRPRERSVVVQVLGD</sequence>
<dbReference type="KEGG" id="bsol:FSW04_17350"/>
<dbReference type="SUPFAM" id="SSF111038">
    <property type="entry name" value="YjbQ-like"/>
    <property type="match status" value="1"/>
</dbReference>
<dbReference type="Proteomes" id="UP000321805">
    <property type="component" value="Chromosome"/>
</dbReference>
<dbReference type="Gene3D" id="2.60.120.460">
    <property type="entry name" value="YjbQ-like"/>
    <property type="match status" value="1"/>
</dbReference>
<dbReference type="Pfam" id="PF01894">
    <property type="entry name" value="YjbQ"/>
    <property type="match status" value="1"/>
</dbReference>
<keyword evidence="3" id="KW-1185">Reference proteome</keyword>
<dbReference type="PANTHER" id="PTHR30615">
    <property type="entry name" value="UNCHARACTERIZED PROTEIN YJBQ-RELATED"/>
    <property type="match status" value="1"/>
</dbReference>
<dbReference type="InterPro" id="IPR001602">
    <property type="entry name" value="UPF0047_YjbQ-like"/>
</dbReference>
<dbReference type="PROSITE" id="PS01314">
    <property type="entry name" value="UPF0047"/>
    <property type="match status" value="1"/>
</dbReference>
<evidence type="ECO:0000313" key="2">
    <source>
        <dbReference type="EMBL" id="QEC49167.1"/>
    </source>
</evidence>
<proteinExistence type="inferred from homology"/>
<name>A0A5B8U884_9ACTN</name>
<dbReference type="PANTHER" id="PTHR30615:SF8">
    <property type="entry name" value="UPF0047 PROTEIN C4A8.02C"/>
    <property type="match status" value="1"/>
</dbReference>
<reference evidence="2 3" key="1">
    <citation type="journal article" date="2018" name="J. Microbiol.">
        <title>Baekduia soli gen. nov., sp. nov., a novel bacterium isolated from the soil of Baekdu Mountain and proposal of a novel family name, Baekduiaceae fam. nov.</title>
        <authorList>
            <person name="An D.S."/>
            <person name="Siddiqi M.Z."/>
            <person name="Kim K.H."/>
            <person name="Yu H.S."/>
            <person name="Im W.T."/>
        </authorList>
    </citation>
    <scope>NUCLEOTIDE SEQUENCE [LARGE SCALE GENOMIC DNA]</scope>
    <source>
        <strain evidence="2 3">BR7-21</strain>
    </source>
</reference>
<gene>
    <name evidence="2" type="ORF">FSW04_17350</name>
</gene>
<protein>
    <submittedName>
        <fullName evidence="2">YjbQ family protein</fullName>
    </submittedName>
</protein>
<comment type="similarity">
    <text evidence="1">Belongs to the UPF0047 family.</text>
</comment>
<evidence type="ECO:0000256" key="1">
    <source>
        <dbReference type="ARBA" id="ARBA00005534"/>
    </source>
</evidence>
<dbReference type="PIRSF" id="PIRSF004681">
    <property type="entry name" value="UCP004681"/>
    <property type="match status" value="1"/>
</dbReference>
<dbReference type="OrthoDB" id="9801725at2"/>
<dbReference type="RefSeq" id="WP_146921527.1">
    <property type="nucleotide sequence ID" value="NZ_CP042430.1"/>
</dbReference>
<dbReference type="NCBIfam" id="TIGR00149">
    <property type="entry name" value="TIGR00149_YjbQ"/>
    <property type="match status" value="1"/>
</dbReference>
<dbReference type="InterPro" id="IPR035917">
    <property type="entry name" value="YjbQ-like_sf"/>
</dbReference>